<sequence>MTAVVTAPDAGVLRLLSRYAGPRAVVTGEAAELPADRLGVLVDLRWDAELPDSPVAGAPFLPVHGVRGRLTLGPLVEPGVAGCPRCLALRVHAIDRPAGAAAGAGLHRLSGRPDANWWPPAGPHLLAAVLAAEIDRLAAGERPRSSGAAYVVDSSGAGGDWHPVVPHTLCRSAHCVTTSGPIPPPRPELDRPIPALGVGRTRRFDATAFGERLEEEYLDPWSGLATAPALAGNAALPSVQADVPTAWGFAEIAIGRADDYATARTSAVLEGLERYAGWHNGGRDPVCTAAFADLEHAVDPRDLGLHEEAAYRTEGFEYTPFTPETPTGWAFAYSVRTGRETLLPFHIAYYGASQRTDTGPAFVYENSNGCALGAGVEEALLAGLLEVAERDAFLCAWYSGTPLPELDLTGLPDERTAAAIRLLRHHTGRAVRAFRALGEFGVPVVVLVSTSDDPAEPATLSTAGCALTVSGALLGAAQEMAAAAPAISVNYRARDRAELIRAFERPELVRHMTDHALVAALPQARDRFAFLLDQETKPVPVGAAPGTLVPQGDIAADLAAMLAAGERAGREVIVVDHTTTELYRLGLRCVKAVVPGTAPMTFGHLHRRLPGAAALREFRVRNGIGPAPASIREVRHEPHPFP</sequence>
<dbReference type="PANTHER" id="PTHR37809:SF1">
    <property type="entry name" value="RIBOSOMAL PROTEIN S12 METHYLTHIOTRANSFERASE ACCESSORY FACTOR YCAO"/>
    <property type="match status" value="1"/>
</dbReference>
<dbReference type="AlphaFoldDB" id="A0A1H8THL2"/>
<dbReference type="Pfam" id="PF02624">
    <property type="entry name" value="YcaO"/>
    <property type="match status" value="1"/>
</dbReference>
<dbReference type="NCBIfam" id="TIGR03604">
    <property type="entry name" value="TOMM_cyclo_SagD"/>
    <property type="match status" value="1"/>
</dbReference>
<dbReference type="GO" id="GO:0005840">
    <property type="term" value="C:ribosome"/>
    <property type="evidence" value="ECO:0007669"/>
    <property type="project" value="UniProtKB-KW"/>
</dbReference>
<evidence type="ECO:0000313" key="3">
    <source>
        <dbReference type="Proteomes" id="UP000198582"/>
    </source>
</evidence>
<keyword evidence="2" id="KW-0687">Ribonucleoprotein</keyword>
<dbReference type="PROSITE" id="PS51664">
    <property type="entry name" value="YCAO"/>
    <property type="match status" value="1"/>
</dbReference>
<protein>
    <submittedName>
        <fullName evidence="2">Ribosomal protein S12 methylthiotransferase accessory factor</fullName>
    </submittedName>
</protein>
<dbReference type="Gene3D" id="3.30.1330.230">
    <property type="match status" value="1"/>
</dbReference>
<keyword evidence="2" id="KW-0808">Transferase</keyword>
<evidence type="ECO:0000313" key="2">
    <source>
        <dbReference type="EMBL" id="SEO90054.1"/>
    </source>
</evidence>
<dbReference type="NCBIfam" id="TIGR03882">
    <property type="entry name" value="cyclo_dehyd_2"/>
    <property type="match status" value="1"/>
</dbReference>
<dbReference type="InterPro" id="IPR022291">
    <property type="entry name" value="Bacteriocin_synth_cyclodeHase"/>
</dbReference>
<keyword evidence="2" id="KW-0689">Ribosomal protein</keyword>
<dbReference type="GO" id="GO:0016740">
    <property type="term" value="F:transferase activity"/>
    <property type="evidence" value="ECO:0007669"/>
    <property type="project" value="UniProtKB-KW"/>
</dbReference>
<name>A0A1H8THL2_9PSEU</name>
<dbReference type="InterPro" id="IPR003776">
    <property type="entry name" value="YcaO-like_dom"/>
</dbReference>
<dbReference type="PANTHER" id="PTHR37809">
    <property type="entry name" value="RIBOSOMAL PROTEIN S12 METHYLTHIOTRANSFERASE ACCESSORY FACTOR YCAO"/>
    <property type="match status" value="1"/>
</dbReference>
<dbReference type="Proteomes" id="UP000198582">
    <property type="component" value="Unassembled WGS sequence"/>
</dbReference>
<keyword evidence="3" id="KW-1185">Reference proteome</keyword>
<proteinExistence type="predicted"/>
<feature type="domain" description="YcaO" evidence="1">
    <location>
        <begin position="255"/>
        <end position="642"/>
    </location>
</feature>
<gene>
    <name evidence="2" type="ORF">SAMN04489732_102612</name>
</gene>
<accession>A0A1H8THL2</accession>
<organism evidence="2 3">
    <name type="scientific">Amycolatopsis saalfeldensis</name>
    <dbReference type="NCBI Taxonomy" id="394193"/>
    <lineage>
        <taxon>Bacteria</taxon>
        <taxon>Bacillati</taxon>
        <taxon>Actinomycetota</taxon>
        <taxon>Actinomycetes</taxon>
        <taxon>Pseudonocardiales</taxon>
        <taxon>Pseudonocardiaceae</taxon>
        <taxon>Amycolatopsis</taxon>
    </lineage>
</organism>
<dbReference type="Gene3D" id="3.30.40.250">
    <property type="match status" value="1"/>
</dbReference>
<dbReference type="Gene3D" id="3.30.160.660">
    <property type="match status" value="1"/>
</dbReference>
<reference evidence="2 3" key="1">
    <citation type="submission" date="2016-10" db="EMBL/GenBank/DDBJ databases">
        <authorList>
            <person name="de Groot N.N."/>
        </authorList>
    </citation>
    <scope>NUCLEOTIDE SEQUENCE [LARGE SCALE GENOMIC DNA]</scope>
    <source>
        <strain evidence="2 3">DSM 44993</strain>
    </source>
</reference>
<dbReference type="EMBL" id="FOEF01000002">
    <property type="protein sequence ID" value="SEO90054.1"/>
    <property type="molecule type" value="Genomic_DNA"/>
</dbReference>
<evidence type="ECO:0000259" key="1">
    <source>
        <dbReference type="PROSITE" id="PS51664"/>
    </source>
</evidence>
<dbReference type="Gene3D" id="3.40.50.720">
    <property type="entry name" value="NAD(P)-binding Rossmann-like Domain"/>
    <property type="match status" value="1"/>
</dbReference>
<dbReference type="RefSeq" id="WP_177231222.1">
    <property type="nucleotide sequence ID" value="NZ_FOEF01000002.1"/>
</dbReference>
<dbReference type="InterPro" id="IPR027624">
    <property type="entry name" value="TOMM_cyclo_SagD"/>
</dbReference>
<dbReference type="STRING" id="394193.SAMN04489732_102612"/>